<dbReference type="GO" id="GO:0005524">
    <property type="term" value="F:ATP binding"/>
    <property type="evidence" value="ECO:0007669"/>
    <property type="project" value="UniProtKB-KW"/>
</dbReference>
<dbReference type="CDD" id="cd16922">
    <property type="entry name" value="HATPase_EvgS-ArcB-TorS-like"/>
    <property type="match status" value="1"/>
</dbReference>
<dbReference type="Gene3D" id="1.10.287.130">
    <property type="match status" value="1"/>
</dbReference>
<dbReference type="Gene3D" id="3.40.50.2300">
    <property type="match status" value="2"/>
</dbReference>
<evidence type="ECO:0000256" key="13">
    <source>
        <dbReference type="PROSITE-ProRule" id="PRU00169"/>
    </source>
</evidence>
<dbReference type="FunFam" id="1.10.287.130:FF:000004">
    <property type="entry name" value="Ethylene receptor 1"/>
    <property type="match status" value="1"/>
</dbReference>
<evidence type="ECO:0000256" key="14">
    <source>
        <dbReference type="SAM" id="Coils"/>
    </source>
</evidence>
<dbReference type="EC" id="2.7.13.3" evidence="3"/>
<feature type="domain" description="Response regulatory" evidence="17">
    <location>
        <begin position="485"/>
        <end position="598"/>
    </location>
</feature>
<dbReference type="PROSITE" id="PS50109">
    <property type="entry name" value="HIS_KIN"/>
    <property type="match status" value="1"/>
</dbReference>
<feature type="modified residue" description="4-aspartylphosphate" evidence="13">
    <location>
        <position position="674"/>
    </location>
</feature>
<keyword evidence="6 15" id="KW-0812">Transmembrane</keyword>
<dbReference type="SUPFAM" id="SSF52172">
    <property type="entry name" value="CheY-like"/>
    <property type="match status" value="2"/>
</dbReference>
<feature type="coiled-coil region" evidence="14">
    <location>
        <begin position="186"/>
        <end position="236"/>
    </location>
</feature>
<gene>
    <name evidence="18" type="ORF">D0C36_21705</name>
</gene>
<comment type="subcellular location">
    <subcellularLocation>
        <location evidence="2">Membrane</location>
    </subcellularLocation>
</comment>
<keyword evidence="14" id="KW-0175">Coiled coil</keyword>
<dbReference type="SMART" id="SM00387">
    <property type="entry name" value="HATPase_c"/>
    <property type="match status" value="1"/>
</dbReference>
<keyword evidence="4 13" id="KW-0597">Phosphoprotein</keyword>
<dbReference type="PRINTS" id="PR00344">
    <property type="entry name" value="BCTRLSENSOR"/>
</dbReference>
<dbReference type="GO" id="GO:0016020">
    <property type="term" value="C:membrane"/>
    <property type="evidence" value="ECO:0007669"/>
    <property type="project" value="UniProtKB-SubCell"/>
</dbReference>
<feature type="domain" description="Histidine kinase" evidence="16">
    <location>
        <begin position="243"/>
        <end position="465"/>
    </location>
</feature>
<evidence type="ECO:0000256" key="9">
    <source>
        <dbReference type="ARBA" id="ARBA00022840"/>
    </source>
</evidence>
<dbReference type="CDD" id="cd17546">
    <property type="entry name" value="REC_hyHK_CKI1_RcsC-like"/>
    <property type="match status" value="1"/>
</dbReference>
<keyword evidence="9" id="KW-0067">ATP-binding</keyword>
<proteinExistence type="predicted"/>
<evidence type="ECO:0000256" key="7">
    <source>
        <dbReference type="ARBA" id="ARBA00022741"/>
    </source>
</evidence>
<evidence type="ECO:0000256" key="15">
    <source>
        <dbReference type="SAM" id="Phobius"/>
    </source>
</evidence>
<feature type="transmembrane region" description="Helical" evidence="15">
    <location>
        <begin position="117"/>
        <end position="134"/>
    </location>
</feature>
<evidence type="ECO:0000256" key="3">
    <source>
        <dbReference type="ARBA" id="ARBA00012438"/>
    </source>
</evidence>
<evidence type="ECO:0000256" key="8">
    <source>
        <dbReference type="ARBA" id="ARBA00022777"/>
    </source>
</evidence>
<evidence type="ECO:0000313" key="19">
    <source>
        <dbReference type="Proteomes" id="UP000264217"/>
    </source>
</evidence>
<dbReference type="GO" id="GO:0000155">
    <property type="term" value="F:phosphorelay sensor kinase activity"/>
    <property type="evidence" value="ECO:0007669"/>
    <property type="project" value="InterPro"/>
</dbReference>
<dbReference type="Pfam" id="PF00512">
    <property type="entry name" value="HisKA"/>
    <property type="match status" value="1"/>
</dbReference>
<reference evidence="18 19" key="1">
    <citation type="submission" date="2018-08" db="EMBL/GenBank/DDBJ databases">
        <title>Mucilaginibacter sp. MYSH2.</title>
        <authorList>
            <person name="Seo T."/>
        </authorList>
    </citation>
    <scope>NUCLEOTIDE SEQUENCE [LARGE SCALE GENOMIC DNA]</scope>
    <source>
        <strain evidence="18 19">MYSH2</strain>
    </source>
</reference>
<dbReference type="SUPFAM" id="SSF47384">
    <property type="entry name" value="Homodimeric domain of signal transducing histidine kinase"/>
    <property type="match status" value="1"/>
</dbReference>
<evidence type="ECO:0000256" key="1">
    <source>
        <dbReference type="ARBA" id="ARBA00000085"/>
    </source>
</evidence>
<feature type="transmembrane region" description="Helical" evidence="15">
    <location>
        <begin position="47"/>
        <end position="65"/>
    </location>
</feature>
<dbReference type="CDD" id="cd00082">
    <property type="entry name" value="HisKA"/>
    <property type="match status" value="1"/>
</dbReference>
<protein>
    <recommendedName>
        <fullName evidence="3">histidine kinase</fullName>
        <ecNumber evidence="3">2.7.13.3</ecNumber>
    </recommendedName>
</protein>
<accession>A0A372NNA5</accession>
<evidence type="ECO:0000256" key="5">
    <source>
        <dbReference type="ARBA" id="ARBA00022679"/>
    </source>
</evidence>
<evidence type="ECO:0000256" key="6">
    <source>
        <dbReference type="ARBA" id="ARBA00022692"/>
    </source>
</evidence>
<name>A0A372NNA5_9SPHI</name>
<dbReference type="FunFam" id="3.30.565.10:FF:000010">
    <property type="entry name" value="Sensor histidine kinase RcsC"/>
    <property type="match status" value="1"/>
</dbReference>
<feature type="transmembrane region" description="Helical" evidence="15">
    <location>
        <begin position="154"/>
        <end position="173"/>
    </location>
</feature>
<dbReference type="InterPro" id="IPR001789">
    <property type="entry name" value="Sig_transdc_resp-reg_receiver"/>
</dbReference>
<feature type="modified residue" description="4-aspartylphosphate" evidence="13">
    <location>
        <position position="535"/>
    </location>
</feature>
<dbReference type="Proteomes" id="UP000264217">
    <property type="component" value="Unassembled WGS sequence"/>
</dbReference>
<keyword evidence="12 15" id="KW-0472">Membrane</keyword>
<dbReference type="AlphaFoldDB" id="A0A372NNA5"/>
<dbReference type="CDD" id="cd00156">
    <property type="entry name" value="REC"/>
    <property type="match status" value="1"/>
</dbReference>
<dbReference type="SUPFAM" id="SSF55874">
    <property type="entry name" value="ATPase domain of HSP90 chaperone/DNA topoisomerase II/histidine kinase"/>
    <property type="match status" value="1"/>
</dbReference>
<evidence type="ECO:0000313" key="18">
    <source>
        <dbReference type="EMBL" id="RFZ90411.1"/>
    </source>
</evidence>
<dbReference type="EMBL" id="QWDC01000004">
    <property type="protein sequence ID" value="RFZ90411.1"/>
    <property type="molecule type" value="Genomic_DNA"/>
</dbReference>
<dbReference type="PANTHER" id="PTHR45339">
    <property type="entry name" value="HYBRID SIGNAL TRANSDUCTION HISTIDINE KINASE J"/>
    <property type="match status" value="1"/>
</dbReference>
<keyword evidence="8" id="KW-0418">Kinase</keyword>
<comment type="caution">
    <text evidence="18">The sequence shown here is derived from an EMBL/GenBank/DDBJ whole genome shotgun (WGS) entry which is preliminary data.</text>
</comment>
<feature type="transmembrane region" description="Helical" evidence="15">
    <location>
        <begin position="22"/>
        <end position="41"/>
    </location>
</feature>
<dbReference type="Pfam" id="PF00072">
    <property type="entry name" value="Response_reg"/>
    <property type="match status" value="2"/>
</dbReference>
<dbReference type="InterPro" id="IPR005467">
    <property type="entry name" value="His_kinase_dom"/>
</dbReference>
<dbReference type="InterPro" id="IPR011006">
    <property type="entry name" value="CheY-like_superfamily"/>
</dbReference>
<feature type="domain" description="Response regulatory" evidence="17">
    <location>
        <begin position="625"/>
        <end position="740"/>
    </location>
</feature>
<evidence type="ECO:0000259" key="16">
    <source>
        <dbReference type="PROSITE" id="PS50109"/>
    </source>
</evidence>
<keyword evidence="11" id="KW-0902">Two-component regulatory system</keyword>
<comment type="catalytic activity">
    <reaction evidence="1">
        <text>ATP + protein L-histidine = ADP + protein N-phospho-L-histidine.</text>
        <dbReference type="EC" id="2.7.13.3"/>
    </reaction>
</comment>
<dbReference type="Gene3D" id="3.30.565.10">
    <property type="entry name" value="Histidine kinase-like ATPase, C-terminal domain"/>
    <property type="match status" value="1"/>
</dbReference>
<dbReference type="RefSeq" id="WP_117393824.1">
    <property type="nucleotide sequence ID" value="NZ_QWDC01000004.1"/>
</dbReference>
<keyword evidence="19" id="KW-1185">Reference proteome</keyword>
<dbReference type="InterPro" id="IPR036890">
    <property type="entry name" value="HATPase_C_sf"/>
</dbReference>
<dbReference type="InterPro" id="IPR003661">
    <property type="entry name" value="HisK_dim/P_dom"/>
</dbReference>
<dbReference type="OrthoDB" id="9809670at2"/>
<dbReference type="SMART" id="SM00388">
    <property type="entry name" value="HisKA"/>
    <property type="match status" value="1"/>
</dbReference>
<dbReference type="Pfam" id="PF02518">
    <property type="entry name" value="HATPase_c"/>
    <property type="match status" value="1"/>
</dbReference>
<keyword evidence="7" id="KW-0547">Nucleotide-binding</keyword>
<evidence type="ECO:0000259" key="17">
    <source>
        <dbReference type="PROSITE" id="PS50110"/>
    </source>
</evidence>
<dbReference type="PANTHER" id="PTHR45339:SF1">
    <property type="entry name" value="HYBRID SIGNAL TRANSDUCTION HISTIDINE KINASE J"/>
    <property type="match status" value="1"/>
</dbReference>
<evidence type="ECO:0000256" key="2">
    <source>
        <dbReference type="ARBA" id="ARBA00004370"/>
    </source>
</evidence>
<keyword evidence="10 15" id="KW-1133">Transmembrane helix</keyword>
<evidence type="ECO:0000256" key="4">
    <source>
        <dbReference type="ARBA" id="ARBA00022553"/>
    </source>
</evidence>
<keyword evidence="5" id="KW-0808">Transferase</keyword>
<organism evidence="18 19">
    <name type="scientific">Mucilaginibacter conchicola</name>
    <dbReference type="NCBI Taxonomy" id="2303333"/>
    <lineage>
        <taxon>Bacteria</taxon>
        <taxon>Pseudomonadati</taxon>
        <taxon>Bacteroidota</taxon>
        <taxon>Sphingobacteriia</taxon>
        <taxon>Sphingobacteriales</taxon>
        <taxon>Sphingobacteriaceae</taxon>
        <taxon>Mucilaginibacter</taxon>
    </lineage>
</organism>
<dbReference type="SMART" id="SM00448">
    <property type="entry name" value="REC"/>
    <property type="match status" value="2"/>
</dbReference>
<dbReference type="InterPro" id="IPR004358">
    <property type="entry name" value="Sig_transdc_His_kin-like_C"/>
</dbReference>
<evidence type="ECO:0000256" key="11">
    <source>
        <dbReference type="ARBA" id="ARBA00023012"/>
    </source>
</evidence>
<evidence type="ECO:0000256" key="10">
    <source>
        <dbReference type="ARBA" id="ARBA00022989"/>
    </source>
</evidence>
<evidence type="ECO:0000256" key="12">
    <source>
        <dbReference type="ARBA" id="ARBA00023136"/>
    </source>
</evidence>
<sequence>MTPAAHQNIAFRTQVKERSDRLMNYFIPAHFIIGIGLAFFYDTWLVAFGIGGACVAAYYSTKWLLPQSALYQYVLSAVLGVFMAQYIYQMHGLFEMHFFAFISSALLITYQNWRLQLPLLIIVVLHHATFSYLQNTGLTGIYFTQLNYFDLQTFVIHVALTGVIMFICGLWAFQMRKYSELQVQQAMEMTELKKEAQLSLERKRNEEILARANAELQSYNIELQKARDTADRANQEKSIFLATMSHEIRTPMNGVIGMASLLAETELSDEQRMFTETISGCGETLIHVINNILDFSKIESGNLELEAAEFDLRQLLETVLDMFSIKAAQQGLDLIYDMDETLPANVIGDQLRLKQVLINLVSNAIKFTEQGEIGIRVSKKSASAAGQVTLSFEIWDTGIGIPKDKTQKLFTAFSQVDASTTRKYGGTGLGLAICQRLVSLMQGDIWVQSEPNKGSTFIFTIQLQPGAVQAPLLQETDSVLLAGKKILIVDDNHTNLQILERQFRNWRIEPIITRSGEEALQVLEREAGVALVITDMDMPEMDGIELTRQIRKSYAKMPVILLSSLGEEIAAGNRELFTSIMTKPIKQQVLIKQVTQAISRHIAAANDKPAQKNLSADFAQRFPYEILTAEDNDVNQLVIKQILKKLGYKTDLVTDGKQAIEAIYEKEYNLVLMDIQMPEMDGLEATRIIRQINVKQPIIIALTANAMENDKRACLEAGMDDFIPKPVKPEELMKKLLQWHELSKGADVTVE</sequence>
<feature type="transmembrane region" description="Helical" evidence="15">
    <location>
        <begin position="70"/>
        <end position="88"/>
    </location>
</feature>
<dbReference type="InterPro" id="IPR036097">
    <property type="entry name" value="HisK_dim/P_sf"/>
</dbReference>
<dbReference type="PROSITE" id="PS50110">
    <property type="entry name" value="RESPONSE_REGULATORY"/>
    <property type="match status" value="2"/>
</dbReference>
<dbReference type="InterPro" id="IPR003594">
    <property type="entry name" value="HATPase_dom"/>
</dbReference>